<evidence type="ECO:0000313" key="1">
    <source>
        <dbReference type="EMBL" id="CAG8457145.1"/>
    </source>
</evidence>
<keyword evidence="2" id="KW-1185">Reference proteome</keyword>
<proteinExistence type="predicted"/>
<organism evidence="1 2">
    <name type="scientific">Gigaspora margarita</name>
    <dbReference type="NCBI Taxonomy" id="4874"/>
    <lineage>
        <taxon>Eukaryota</taxon>
        <taxon>Fungi</taxon>
        <taxon>Fungi incertae sedis</taxon>
        <taxon>Mucoromycota</taxon>
        <taxon>Glomeromycotina</taxon>
        <taxon>Glomeromycetes</taxon>
        <taxon>Diversisporales</taxon>
        <taxon>Gigasporaceae</taxon>
        <taxon>Gigaspora</taxon>
    </lineage>
</organism>
<accession>A0ABM8VVI6</accession>
<gene>
    <name evidence="1" type="ORF">GMARGA_LOCUS116</name>
</gene>
<dbReference type="Proteomes" id="UP000789901">
    <property type="component" value="Unassembled WGS sequence"/>
</dbReference>
<protein>
    <submittedName>
        <fullName evidence="1">18231_t:CDS:1</fullName>
    </submittedName>
</protein>
<evidence type="ECO:0000313" key="2">
    <source>
        <dbReference type="Proteomes" id="UP000789901"/>
    </source>
</evidence>
<comment type="caution">
    <text evidence="1">The sequence shown here is derived from an EMBL/GenBank/DDBJ whole genome shotgun (WGS) entry which is preliminary data.</text>
</comment>
<dbReference type="EMBL" id="CAJVQB010000006">
    <property type="protein sequence ID" value="CAG8457145.1"/>
    <property type="molecule type" value="Genomic_DNA"/>
</dbReference>
<reference evidence="1 2" key="1">
    <citation type="submission" date="2021-06" db="EMBL/GenBank/DDBJ databases">
        <authorList>
            <person name="Kallberg Y."/>
            <person name="Tangrot J."/>
            <person name="Rosling A."/>
        </authorList>
    </citation>
    <scope>NUCLEOTIDE SEQUENCE [LARGE SCALE GENOMIC DNA]</scope>
    <source>
        <strain evidence="1 2">120-4 pot B 10/14</strain>
    </source>
</reference>
<name>A0ABM8VVI6_GIGMA</name>
<sequence>MLKKSGDETVLKNILEIVNKPDAQQENKPNKITDNPPEIYLNDKLLKHVEHNEYLLKSEHFKLISEWVYEVSRTVLRKFLAKLKFKVSNPSRAKRYKKAVIKLSSRHGPNFKDLRMTNGSQDGSRWRYSHKFYEKKIRDSEPDTFSVDDYEVFQVELKG</sequence>